<organism evidence="2 3">
    <name type="scientific">Pseudoalteromonas luteoviolacea H33</name>
    <dbReference type="NCBI Taxonomy" id="1365251"/>
    <lineage>
        <taxon>Bacteria</taxon>
        <taxon>Pseudomonadati</taxon>
        <taxon>Pseudomonadota</taxon>
        <taxon>Gammaproteobacteria</taxon>
        <taxon>Alteromonadales</taxon>
        <taxon>Pseudoalteromonadaceae</taxon>
        <taxon>Pseudoalteromonas</taxon>
    </lineage>
</organism>
<dbReference type="RefSeq" id="WP_063362102.1">
    <property type="nucleotide sequence ID" value="NZ_AUXZ01000077.1"/>
</dbReference>
<keyword evidence="1" id="KW-0732">Signal</keyword>
<gene>
    <name evidence="2" type="ORF">N476_16895</name>
</gene>
<sequence>MMKFLTILLLVVSSFSYADVSGDGNVYYTRSFEHAYLNANGNNLNQVVTGYRNSCGPMSLLMANNYVSWYFSGQAAPFTNNSSEVKSALDRLYSYLGKRSNSITSVYNLNKIADERWGWNKHSILSTEISSLNTKSKMYNYLKTLLGNNNVLIVNLLPNSPLNSANIGHFVIIYEINDNNNMVKVFDPWDGSIKTTSKNNFFNSWVATAITLAVYP</sequence>
<name>A0A167E4C6_9GAMM</name>
<evidence type="ECO:0000313" key="2">
    <source>
        <dbReference type="EMBL" id="KZN50024.1"/>
    </source>
</evidence>
<dbReference type="Gene3D" id="3.90.70.10">
    <property type="entry name" value="Cysteine proteinases"/>
    <property type="match status" value="1"/>
</dbReference>
<accession>A0A167E4C6</accession>
<reference evidence="2 3" key="1">
    <citation type="submission" date="2013-07" db="EMBL/GenBank/DDBJ databases">
        <title>Comparative Genomic and Metabolomic Analysis of Twelve Strains of Pseudoalteromonas luteoviolacea.</title>
        <authorList>
            <person name="Vynne N.G."/>
            <person name="Mansson M."/>
            <person name="Gram L."/>
        </authorList>
    </citation>
    <scope>NUCLEOTIDE SEQUENCE [LARGE SCALE GENOMIC DNA]</scope>
    <source>
        <strain evidence="2 3">H33</strain>
    </source>
</reference>
<comment type="caution">
    <text evidence="2">The sequence shown here is derived from an EMBL/GenBank/DDBJ whole genome shotgun (WGS) entry which is preliminary data.</text>
</comment>
<feature type="chain" id="PRO_5007885544" description="Peptidase C39-like domain-containing protein" evidence="1">
    <location>
        <begin position="19"/>
        <end position="216"/>
    </location>
</feature>
<dbReference type="Proteomes" id="UP000076503">
    <property type="component" value="Unassembled WGS sequence"/>
</dbReference>
<evidence type="ECO:0008006" key="4">
    <source>
        <dbReference type="Google" id="ProtNLM"/>
    </source>
</evidence>
<dbReference type="AlphaFoldDB" id="A0A167E4C6"/>
<protein>
    <recommendedName>
        <fullName evidence="4">Peptidase C39-like domain-containing protein</fullName>
    </recommendedName>
</protein>
<feature type="signal peptide" evidence="1">
    <location>
        <begin position="1"/>
        <end position="18"/>
    </location>
</feature>
<evidence type="ECO:0000256" key="1">
    <source>
        <dbReference type="SAM" id="SignalP"/>
    </source>
</evidence>
<evidence type="ECO:0000313" key="3">
    <source>
        <dbReference type="Proteomes" id="UP000076503"/>
    </source>
</evidence>
<dbReference type="EMBL" id="AUXZ01000077">
    <property type="protein sequence ID" value="KZN50024.1"/>
    <property type="molecule type" value="Genomic_DNA"/>
</dbReference>
<dbReference type="PATRIC" id="fig|1365251.3.peg.2670"/>
<proteinExistence type="predicted"/>